<dbReference type="EMBL" id="CP111026">
    <property type="protein sequence ID" value="WAR28737.1"/>
    <property type="molecule type" value="Genomic_DNA"/>
</dbReference>
<reference evidence="3" key="1">
    <citation type="submission" date="2022-11" db="EMBL/GenBank/DDBJ databases">
        <title>Centuries of genome instability and evolution in soft-shell clam transmissible cancer (bioRxiv).</title>
        <authorList>
            <person name="Hart S.F.M."/>
            <person name="Yonemitsu M.A."/>
            <person name="Giersch R.M."/>
            <person name="Beal B.F."/>
            <person name="Arriagada G."/>
            <person name="Davis B.W."/>
            <person name="Ostrander E.A."/>
            <person name="Goff S.P."/>
            <person name="Metzger M.J."/>
        </authorList>
    </citation>
    <scope>NUCLEOTIDE SEQUENCE</scope>
    <source>
        <strain evidence="3">MELC-2E11</strain>
        <tissue evidence="3">Siphon/mantle</tissue>
    </source>
</reference>
<sequence>TGDMRLLLAALFCGVVVGAYSKSVADNDLRKLLKLLTERKNVDARQGSGADTPSTVPPSNPFPMPNMPVEPSTDDN</sequence>
<accession>A0ABY7G610</accession>
<keyword evidence="4" id="KW-1185">Reference proteome</keyword>
<protein>
    <submittedName>
        <fullName evidence="3">Uncharacterized protein</fullName>
    </submittedName>
</protein>
<keyword evidence="2" id="KW-0732">Signal</keyword>
<proteinExistence type="predicted"/>
<evidence type="ECO:0000256" key="1">
    <source>
        <dbReference type="SAM" id="MobiDB-lite"/>
    </source>
</evidence>
<feature type="chain" id="PRO_5045150845" evidence="2">
    <location>
        <begin position="22"/>
        <end position="76"/>
    </location>
</feature>
<name>A0ABY7G610_MYAAR</name>
<feature type="region of interest" description="Disordered" evidence="1">
    <location>
        <begin position="40"/>
        <end position="76"/>
    </location>
</feature>
<feature type="compositionally biased region" description="Pro residues" evidence="1">
    <location>
        <begin position="55"/>
        <end position="68"/>
    </location>
</feature>
<evidence type="ECO:0000313" key="4">
    <source>
        <dbReference type="Proteomes" id="UP001164746"/>
    </source>
</evidence>
<feature type="non-terminal residue" evidence="3">
    <location>
        <position position="76"/>
    </location>
</feature>
<evidence type="ECO:0000256" key="2">
    <source>
        <dbReference type="SAM" id="SignalP"/>
    </source>
</evidence>
<evidence type="ECO:0000313" key="3">
    <source>
        <dbReference type="EMBL" id="WAR28737.1"/>
    </source>
</evidence>
<dbReference type="Proteomes" id="UP001164746">
    <property type="component" value="Chromosome 15"/>
</dbReference>
<feature type="non-terminal residue" evidence="3">
    <location>
        <position position="1"/>
    </location>
</feature>
<feature type="signal peptide" evidence="2">
    <location>
        <begin position="1"/>
        <end position="21"/>
    </location>
</feature>
<gene>
    <name evidence="3" type="ORF">MAR_014441</name>
</gene>
<organism evidence="3 4">
    <name type="scientific">Mya arenaria</name>
    <name type="common">Soft-shell clam</name>
    <dbReference type="NCBI Taxonomy" id="6604"/>
    <lineage>
        <taxon>Eukaryota</taxon>
        <taxon>Metazoa</taxon>
        <taxon>Spiralia</taxon>
        <taxon>Lophotrochozoa</taxon>
        <taxon>Mollusca</taxon>
        <taxon>Bivalvia</taxon>
        <taxon>Autobranchia</taxon>
        <taxon>Heteroconchia</taxon>
        <taxon>Euheterodonta</taxon>
        <taxon>Imparidentia</taxon>
        <taxon>Neoheterodontei</taxon>
        <taxon>Myida</taxon>
        <taxon>Myoidea</taxon>
        <taxon>Myidae</taxon>
        <taxon>Mya</taxon>
    </lineage>
</organism>